<evidence type="ECO:0000256" key="6">
    <source>
        <dbReference type="SAM" id="Phobius"/>
    </source>
</evidence>
<keyword evidence="9" id="KW-1185">Reference proteome</keyword>
<keyword evidence="4 6" id="KW-0472">Membrane</keyword>
<dbReference type="PANTHER" id="PTHR31310:SF8">
    <property type="entry name" value="INOSITOLPHOSPHOTRANSFERASE 1"/>
    <property type="match status" value="1"/>
</dbReference>
<evidence type="ECO:0000259" key="7">
    <source>
        <dbReference type="Pfam" id="PF14378"/>
    </source>
</evidence>
<dbReference type="EMBL" id="KV453847">
    <property type="protein sequence ID" value="ODV87969.1"/>
    <property type="molecule type" value="Genomic_DNA"/>
</dbReference>
<feature type="domain" description="Inositolphosphotransferase Aur1/Ipt1" evidence="7">
    <location>
        <begin position="196"/>
        <end position="374"/>
    </location>
</feature>
<evidence type="ECO:0000256" key="5">
    <source>
        <dbReference type="SAM" id="MobiDB-lite"/>
    </source>
</evidence>
<dbReference type="AlphaFoldDB" id="A0A1E4T8A8"/>
<dbReference type="GO" id="GO:0016020">
    <property type="term" value="C:membrane"/>
    <property type="evidence" value="ECO:0007669"/>
    <property type="project" value="UniProtKB-SubCell"/>
</dbReference>
<feature type="transmembrane region" description="Helical" evidence="6">
    <location>
        <begin position="334"/>
        <end position="350"/>
    </location>
</feature>
<feature type="transmembrane region" description="Helical" evidence="6">
    <location>
        <begin position="86"/>
        <end position="106"/>
    </location>
</feature>
<accession>A0A1E4T8A8</accession>
<dbReference type="CDD" id="cd03386">
    <property type="entry name" value="PAP2_Aur1_like"/>
    <property type="match status" value="1"/>
</dbReference>
<dbReference type="Pfam" id="PF14378">
    <property type="entry name" value="PAP2_3"/>
    <property type="match status" value="1"/>
</dbReference>
<feature type="transmembrane region" description="Helical" evidence="6">
    <location>
        <begin position="210"/>
        <end position="230"/>
    </location>
</feature>
<organism evidence="8 9">
    <name type="scientific">[Candida] arabinofermentans NRRL YB-2248</name>
    <dbReference type="NCBI Taxonomy" id="983967"/>
    <lineage>
        <taxon>Eukaryota</taxon>
        <taxon>Fungi</taxon>
        <taxon>Dikarya</taxon>
        <taxon>Ascomycota</taxon>
        <taxon>Saccharomycotina</taxon>
        <taxon>Pichiomycetes</taxon>
        <taxon>Pichiales</taxon>
        <taxon>Pichiaceae</taxon>
        <taxon>Ogataea</taxon>
        <taxon>Ogataea/Candida clade</taxon>
    </lineage>
</organism>
<feature type="transmembrane region" description="Helical" evidence="6">
    <location>
        <begin position="33"/>
        <end position="53"/>
    </location>
</feature>
<dbReference type="PANTHER" id="PTHR31310">
    <property type="match status" value="1"/>
</dbReference>
<dbReference type="GO" id="GO:0030148">
    <property type="term" value="P:sphingolipid biosynthetic process"/>
    <property type="evidence" value="ECO:0007669"/>
    <property type="project" value="TreeGrafter"/>
</dbReference>
<proteinExistence type="predicted"/>
<keyword evidence="2 6" id="KW-0812">Transmembrane</keyword>
<evidence type="ECO:0000256" key="2">
    <source>
        <dbReference type="ARBA" id="ARBA00022692"/>
    </source>
</evidence>
<evidence type="ECO:0000256" key="4">
    <source>
        <dbReference type="ARBA" id="ARBA00023136"/>
    </source>
</evidence>
<dbReference type="GO" id="GO:0070916">
    <property type="term" value="C:inositol phosphoceramide synthase complex"/>
    <property type="evidence" value="ECO:0007669"/>
    <property type="project" value="TreeGrafter"/>
</dbReference>
<dbReference type="OrthoDB" id="5784at2759"/>
<protein>
    <recommendedName>
        <fullName evidence="7">Inositolphosphotransferase Aur1/Ipt1 domain-containing protein</fullName>
    </recommendedName>
</protein>
<dbReference type="STRING" id="983967.A0A1E4T8A8"/>
<evidence type="ECO:0000256" key="1">
    <source>
        <dbReference type="ARBA" id="ARBA00004141"/>
    </source>
</evidence>
<comment type="subcellular location">
    <subcellularLocation>
        <location evidence="1">Membrane</location>
        <topology evidence="1">Multi-pass membrane protein</topology>
    </subcellularLocation>
</comment>
<evidence type="ECO:0000313" key="9">
    <source>
        <dbReference type="Proteomes" id="UP000094801"/>
    </source>
</evidence>
<dbReference type="InterPro" id="IPR052185">
    <property type="entry name" value="IPC_Synthase-Related"/>
</dbReference>
<reference evidence="9" key="1">
    <citation type="submission" date="2016-04" db="EMBL/GenBank/DDBJ databases">
        <title>Comparative genomics of biotechnologically important yeasts.</title>
        <authorList>
            <consortium name="DOE Joint Genome Institute"/>
            <person name="Riley R."/>
            <person name="Haridas S."/>
            <person name="Wolfe K.H."/>
            <person name="Lopes M.R."/>
            <person name="Hittinger C.T."/>
            <person name="Goker M."/>
            <person name="Salamov A."/>
            <person name="Wisecaver J."/>
            <person name="Long T.M."/>
            <person name="Aerts A.L."/>
            <person name="Barry K."/>
            <person name="Choi C."/>
            <person name="Clum A."/>
            <person name="Coughlan A.Y."/>
            <person name="Deshpande S."/>
            <person name="Douglass A.P."/>
            <person name="Hanson S.J."/>
            <person name="Klenk H.-P."/>
            <person name="Labutti K."/>
            <person name="Lapidus A."/>
            <person name="Lindquist E."/>
            <person name="Lipzen A."/>
            <person name="Meier-Kolthoff J.P."/>
            <person name="Ohm R.A."/>
            <person name="Otillar R.P."/>
            <person name="Pangilinan J."/>
            <person name="Peng Y."/>
            <person name="Rokas A."/>
            <person name="Rosa C.A."/>
            <person name="Scheuner C."/>
            <person name="Sibirny A.A."/>
            <person name="Slot J.C."/>
            <person name="Stielow J.B."/>
            <person name="Sun H."/>
            <person name="Kurtzman C.P."/>
            <person name="Blackwell M."/>
            <person name="Grigoriev I.V."/>
            <person name="Jeffries T.W."/>
        </authorList>
    </citation>
    <scope>NUCLEOTIDE SEQUENCE [LARGE SCALE GENOMIC DNA]</scope>
    <source>
        <strain evidence="9">NRRL YB-2248</strain>
    </source>
</reference>
<dbReference type="InterPro" id="IPR026841">
    <property type="entry name" value="Aur1/Ipt1"/>
</dbReference>
<feature type="compositionally biased region" description="Basic and acidic residues" evidence="5">
    <location>
        <begin position="148"/>
        <end position="161"/>
    </location>
</feature>
<feature type="transmembrane region" description="Helical" evidence="6">
    <location>
        <begin position="356"/>
        <end position="376"/>
    </location>
</feature>
<feature type="region of interest" description="Disordered" evidence="5">
    <location>
        <begin position="140"/>
        <end position="161"/>
    </location>
</feature>
<feature type="transmembrane region" description="Helical" evidence="6">
    <location>
        <begin position="237"/>
        <end position="258"/>
    </location>
</feature>
<evidence type="ECO:0000256" key="3">
    <source>
        <dbReference type="ARBA" id="ARBA00022989"/>
    </source>
</evidence>
<sequence>MLNDGAVTGKSLPMLAYRLVRFLISQVLNGRNIFMFIFNFFRNFSPVFLWLMIFKNASIIPNEIRPDIHVRLAKHLDSFMFDMNRLSAWISLILILCISYLLWFNYYKIDNNLIFPTNLLNLKNQLFDLENDIELDSLSGGENNQNIQREREREREHGHGHGVNIDDKINLPKSCISYTVPLLLALSWIILNFDHLLINHQTTPLDLIAWTSYVLFHFFAPLFTAIYLYVFQTPGALKYFSFCLGTQNIAGVLTHLLFPNAPPWFIHLYGEDASADYDMPGYAAGLARVDVALGTHLNSKGFHKSPIVFGALPSLHSAMAVQSFLFISWYTNWYFPKIGMFMFVILQWWATMYLDHHWRLDLIIGLLYAVLSFGLFKKQLLKYEKNFVNGRLKGDFKTGSTLGMRIFKYHSTIQRFFDPYN</sequence>
<dbReference type="Proteomes" id="UP000094801">
    <property type="component" value="Unassembled WGS sequence"/>
</dbReference>
<name>A0A1E4T8A8_9ASCO</name>
<evidence type="ECO:0000313" key="8">
    <source>
        <dbReference type="EMBL" id="ODV87969.1"/>
    </source>
</evidence>
<dbReference type="GO" id="GO:0006676">
    <property type="term" value="P:mannosyl diphosphorylinositol ceramide metabolic process"/>
    <property type="evidence" value="ECO:0007669"/>
    <property type="project" value="TreeGrafter"/>
</dbReference>
<feature type="transmembrane region" description="Helical" evidence="6">
    <location>
        <begin position="307"/>
        <end position="327"/>
    </location>
</feature>
<gene>
    <name evidence="8" type="ORF">CANARDRAFT_26139</name>
</gene>
<feature type="transmembrane region" description="Helical" evidence="6">
    <location>
        <begin position="178"/>
        <end position="198"/>
    </location>
</feature>
<keyword evidence="3 6" id="KW-1133">Transmembrane helix</keyword>